<feature type="transmembrane region" description="Helical" evidence="1">
    <location>
        <begin position="15"/>
        <end position="33"/>
    </location>
</feature>
<feature type="domain" description="DUF58" evidence="2">
    <location>
        <begin position="214"/>
        <end position="366"/>
    </location>
</feature>
<organism evidence="3 4">
    <name type="scientific">Xylanibacillus composti</name>
    <dbReference type="NCBI Taxonomy" id="1572762"/>
    <lineage>
        <taxon>Bacteria</taxon>
        <taxon>Bacillati</taxon>
        <taxon>Bacillota</taxon>
        <taxon>Bacilli</taxon>
        <taxon>Bacillales</taxon>
        <taxon>Paenibacillaceae</taxon>
        <taxon>Xylanibacillus</taxon>
    </lineage>
</organism>
<dbReference type="EMBL" id="BOVK01000032">
    <property type="protein sequence ID" value="GIQ69741.1"/>
    <property type="molecule type" value="Genomic_DNA"/>
</dbReference>
<reference evidence="3" key="1">
    <citation type="submission" date="2021-04" db="EMBL/GenBank/DDBJ databases">
        <title>Draft genome sequence of Xylanibacillus composti strain K13.</title>
        <authorList>
            <person name="Uke A."/>
            <person name="Chhe C."/>
            <person name="Baramee S."/>
            <person name="Kosugi A."/>
        </authorList>
    </citation>
    <scope>NUCLEOTIDE SEQUENCE</scope>
    <source>
        <strain evidence="3">K13</strain>
    </source>
</reference>
<evidence type="ECO:0000313" key="3">
    <source>
        <dbReference type="EMBL" id="GIQ69741.1"/>
    </source>
</evidence>
<feature type="transmembrane region" description="Helical" evidence="1">
    <location>
        <begin position="39"/>
        <end position="56"/>
    </location>
</feature>
<dbReference type="Proteomes" id="UP000677918">
    <property type="component" value="Unassembled WGS sequence"/>
</dbReference>
<dbReference type="Pfam" id="PF01882">
    <property type="entry name" value="DUF58"/>
    <property type="match status" value="1"/>
</dbReference>
<evidence type="ECO:0000256" key="1">
    <source>
        <dbReference type="SAM" id="Phobius"/>
    </source>
</evidence>
<evidence type="ECO:0000313" key="4">
    <source>
        <dbReference type="Proteomes" id="UP000677918"/>
    </source>
</evidence>
<sequence>MDPITAKNALRSGNARRAAVLIGLAVCSIFFVMFQGGKLALMLFIFVCMLGIYLALGRWSGIAHVQAARSLANVGKDNKLAAGSPLQVKVDVTIPGLFPIPYVLFEEHIQSSKGQSYPISSTFIPDYRRRGEVYYETAPLERGVYAFKEMVFATEDIFGLFEHRGQVKSVRHVRVYPRTVDITDWMYYKQLSKGAHAHTATSRATRETTQINGVREYVYGDKLSRIHWNATARTGTWKSKEYEREAMPKLVLLLDRRKAAYPEQTVLENAVSAAASLIRYGSRQQMMMGLITAGKRAAVFPAKRGELHAESMMDHLIEVEADSAFTPMQLAEGFAGALGRGTMVALISPMQDKSVMDTLAWAARNHMSACHLLPIRRGEEEKAMQWSSVLRERGFVSYPFAQLKELSQMLGGRHS</sequence>
<dbReference type="PANTHER" id="PTHR34351">
    <property type="entry name" value="SLR1927 PROTEIN-RELATED"/>
    <property type="match status" value="1"/>
</dbReference>
<keyword evidence="1" id="KW-0812">Transmembrane</keyword>
<protein>
    <recommendedName>
        <fullName evidence="2">DUF58 domain-containing protein</fullName>
    </recommendedName>
</protein>
<proteinExistence type="predicted"/>
<keyword evidence="1" id="KW-1133">Transmembrane helix</keyword>
<evidence type="ECO:0000259" key="2">
    <source>
        <dbReference type="Pfam" id="PF01882"/>
    </source>
</evidence>
<gene>
    <name evidence="3" type="ORF">XYCOK13_25650</name>
</gene>
<comment type="caution">
    <text evidence="3">The sequence shown here is derived from an EMBL/GenBank/DDBJ whole genome shotgun (WGS) entry which is preliminary data.</text>
</comment>
<dbReference type="RefSeq" id="WP_213412533.1">
    <property type="nucleotide sequence ID" value="NZ_BOVK01000032.1"/>
</dbReference>
<dbReference type="PANTHER" id="PTHR34351:SF2">
    <property type="entry name" value="DUF58 DOMAIN-CONTAINING PROTEIN"/>
    <property type="match status" value="1"/>
</dbReference>
<dbReference type="InterPro" id="IPR002881">
    <property type="entry name" value="DUF58"/>
</dbReference>
<name>A0A8J4M3P9_9BACL</name>
<keyword evidence="1" id="KW-0472">Membrane</keyword>
<keyword evidence="4" id="KW-1185">Reference proteome</keyword>
<dbReference type="AlphaFoldDB" id="A0A8J4M3P9"/>
<accession>A0A8J4M3P9</accession>